<feature type="coiled-coil region" evidence="1">
    <location>
        <begin position="82"/>
        <end position="109"/>
    </location>
</feature>
<proteinExistence type="predicted"/>
<dbReference type="Gene3D" id="1.20.1480.30">
    <property type="entry name" value="Designed four-helix bundle protein"/>
    <property type="match status" value="1"/>
</dbReference>
<organism evidence="3 4">
    <name type="scientific">Macrophomina phaseolina</name>
    <dbReference type="NCBI Taxonomy" id="35725"/>
    <lineage>
        <taxon>Eukaryota</taxon>
        <taxon>Fungi</taxon>
        <taxon>Dikarya</taxon>
        <taxon>Ascomycota</taxon>
        <taxon>Pezizomycotina</taxon>
        <taxon>Dothideomycetes</taxon>
        <taxon>Dothideomycetes incertae sedis</taxon>
        <taxon>Botryosphaeriales</taxon>
        <taxon>Botryosphaeriaceae</taxon>
        <taxon>Macrophomina</taxon>
    </lineage>
</organism>
<comment type="caution">
    <text evidence="3">The sequence shown here is derived from an EMBL/GenBank/DDBJ whole genome shotgun (WGS) entry which is preliminary data.</text>
</comment>
<evidence type="ECO:0000256" key="2">
    <source>
        <dbReference type="SAM" id="MobiDB-lite"/>
    </source>
</evidence>
<feature type="compositionally biased region" description="Basic and acidic residues" evidence="2">
    <location>
        <begin position="1"/>
        <end position="12"/>
    </location>
</feature>
<evidence type="ECO:0000313" key="3">
    <source>
        <dbReference type="EMBL" id="KAH7033986.1"/>
    </source>
</evidence>
<feature type="region of interest" description="Disordered" evidence="2">
    <location>
        <begin position="1"/>
        <end position="30"/>
    </location>
</feature>
<sequence length="160" mass="18106">MDCTQKEDEKQAEQGQSIPHADPETYVPWSPSNEFFGQAFNTSTPLTPNELARFCNALTSEVDWTQEAFKSPQVGASWGSGQDKMTESVEGLKNELAQMKTEVESLRQDMEAVRNWMFQVEKWSESINRVWSSLESQKAEQSTCAEPGCTCQWQGDKHDS</sequence>
<protein>
    <submittedName>
        <fullName evidence="3">Uncharacterized protein</fullName>
    </submittedName>
</protein>
<dbReference type="EMBL" id="JAGTJR010000039">
    <property type="protein sequence ID" value="KAH7033986.1"/>
    <property type="molecule type" value="Genomic_DNA"/>
</dbReference>
<keyword evidence="1" id="KW-0175">Coiled coil</keyword>
<reference evidence="3 4" key="1">
    <citation type="journal article" date="2021" name="Nat. Commun.">
        <title>Genetic determinants of endophytism in the Arabidopsis root mycobiome.</title>
        <authorList>
            <person name="Mesny F."/>
            <person name="Miyauchi S."/>
            <person name="Thiergart T."/>
            <person name="Pickel B."/>
            <person name="Atanasova L."/>
            <person name="Karlsson M."/>
            <person name="Huettel B."/>
            <person name="Barry K.W."/>
            <person name="Haridas S."/>
            <person name="Chen C."/>
            <person name="Bauer D."/>
            <person name="Andreopoulos W."/>
            <person name="Pangilinan J."/>
            <person name="LaButti K."/>
            <person name="Riley R."/>
            <person name="Lipzen A."/>
            <person name="Clum A."/>
            <person name="Drula E."/>
            <person name="Henrissat B."/>
            <person name="Kohler A."/>
            <person name="Grigoriev I.V."/>
            <person name="Martin F.M."/>
            <person name="Hacquard S."/>
        </authorList>
    </citation>
    <scope>NUCLEOTIDE SEQUENCE [LARGE SCALE GENOMIC DNA]</scope>
    <source>
        <strain evidence="3 4">MPI-SDFR-AT-0080</strain>
    </source>
</reference>
<evidence type="ECO:0000313" key="4">
    <source>
        <dbReference type="Proteomes" id="UP000774617"/>
    </source>
</evidence>
<accession>A0ABQ8FXN8</accession>
<keyword evidence="4" id="KW-1185">Reference proteome</keyword>
<name>A0ABQ8FXN8_9PEZI</name>
<dbReference type="Proteomes" id="UP000774617">
    <property type="component" value="Unassembled WGS sequence"/>
</dbReference>
<gene>
    <name evidence="3" type="ORF">B0J12DRAFT_279228</name>
</gene>
<evidence type="ECO:0000256" key="1">
    <source>
        <dbReference type="SAM" id="Coils"/>
    </source>
</evidence>